<dbReference type="EMBL" id="CAXAMM010018657">
    <property type="protein sequence ID" value="CAK9043848.1"/>
    <property type="molecule type" value="Genomic_DNA"/>
</dbReference>
<accession>A0ABP0LYH7</accession>
<organism evidence="2 3">
    <name type="scientific">Durusdinium trenchii</name>
    <dbReference type="NCBI Taxonomy" id="1381693"/>
    <lineage>
        <taxon>Eukaryota</taxon>
        <taxon>Sar</taxon>
        <taxon>Alveolata</taxon>
        <taxon>Dinophyceae</taxon>
        <taxon>Suessiales</taxon>
        <taxon>Symbiodiniaceae</taxon>
        <taxon>Durusdinium</taxon>
    </lineage>
</organism>
<feature type="transmembrane region" description="Helical" evidence="1">
    <location>
        <begin position="48"/>
        <end position="72"/>
    </location>
</feature>
<keyword evidence="1" id="KW-0812">Transmembrane</keyword>
<sequence>MNQYASYAISAIQMAIFALIFAGDAICGAMKVPKPSFLSSLQENRMMAIMSIWLVGNMLSAQLLNTGAFASWPFSRHFTHLLLVTGSY</sequence>
<evidence type="ECO:0000313" key="2">
    <source>
        <dbReference type="EMBL" id="CAK9043848.1"/>
    </source>
</evidence>
<dbReference type="PANTHER" id="PTHR13544:SF0">
    <property type="entry name" value="THIOREDOXIN REDUCTASE-LIKE SELENOPROTEIN T"/>
    <property type="match status" value="1"/>
</dbReference>
<keyword evidence="3" id="KW-1185">Reference proteome</keyword>
<gene>
    <name evidence="2" type="ORF">SCF082_LOCUS24995</name>
</gene>
<evidence type="ECO:0000256" key="1">
    <source>
        <dbReference type="SAM" id="Phobius"/>
    </source>
</evidence>
<comment type="caution">
    <text evidence="2">The sequence shown here is derived from an EMBL/GenBank/DDBJ whole genome shotgun (WGS) entry which is preliminary data.</text>
</comment>
<name>A0ABP0LYH7_9DINO</name>
<feature type="transmembrane region" description="Helical" evidence="1">
    <location>
        <begin position="6"/>
        <end position="27"/>
    </location>
</feature>
<reference evidence="2 3" key="1">
    <citation type="submission" date="2024-02" db="EMBL/GenBank/DDBJ databases">
        <authorList>
            <person name="Chen Y."/>
            <person name="Shah S."/>
            <person name="Dougan E. K."/>
            <person name="Thang M."/>
            <person name="Chan C."/>
        </authorList>
    </citation>
    <scope>NUCLEOTIDE SEQUENCE [LARGE SCALE GENOMIC DNA]</scope>
</reference>
<protein>
    <submittedName>
        <fullName evidence="2">SelT-like protein C35C5.3</fullName>
    </submittedName>
</protein>
<evidence type="ECO:0000313" key="3">
    <source>
        <dbReference type="Proteomes" id="UP001642464"/>
    </source>
</evidence>
<dbReference type="InterPro" id="IPR019389">
    <property type="entry name" value="Selenoprotein_T"/>
</dbReference>
<proteinExistence type="predicted"/>
<dbReference type="Proteomes" id="UP001642464">
    <property type="component" value="Unassembled WGS sequence"/>
</dbReference>
<dbReference type="PANTHER" id="PTHR13544">
    <property type="entry name" value="SELENOPROTEIN T"/>
    <property type="match status" value="1"/>
</dbReference>
<keyword evidence="1" id="KW-0472">Membrane</keyword>
<keyword evidence="1" id="KW-1133">Transmembrane helix</keyword>